<dbReference type="Proteomes" id="UP001145742">
    <property type="component" value="Unassembled WGS sequence"/>
</dbReference>
<evidence type="ECO:0000256" key="25">
    <source>
        <dbReference type="SAM" id="MobiDB-lite"/>
    </source>
</evidence>
<dbReference type="PROSITE" id="PS00237">
    <property type="entry name" value="G_PROTEIN_RECEP_F1_1"/>
    <property type="match status" value="1"/>
</dbReference>
<keyword evidence="29" id="KW-1185">Reference proteome</keyword>
<evidence type="ECO:0000256" key="19">
    <source>
        <dbReference type="ARBA" id="ARBA00023224"/>
    </source>
</evidence>
<gene>
    <name evidence="28" type="ORF">WISP_76486</name>
</gene>
<evidence type="ECO:0000256" key="5">
    <source>
        <dbReference type="ARBA" id="ARBA00004651"/>
    </source>
</evidence>
<keyword evidence="12 24" id="KW-0812">Transmembrane</keyword>
<dbReference type="InterPro" id="IPR000455">
    <property type="entry name" value="5HT2A_rcpt"/>
</dbReference>
<evidence type="ECO:0000256" key="12">
    <source>
        <dbReference type="ARBA" id="ARBA00022692"/>
    </source>
</evidence>
<evidence type="ECO:0000256" key="13">
    <source>
        <dbReference type="ARBA" id="ARBA00022801"/>
    </source>
</evidence>
<evidence type="ECO:0000256" key="26">
    <source>
        <dbReference type="SAM" id="Phobius"/>
    </source>
</evidence>
<dbReference type="Gene3D" id="1.20.1070.10">
    <property type="entry name" value="Rhodopsin 7-helix transmembrane proteins"/>
    <property type="match status" value="1"/>
</dbReference>
<dbReference type="PROSITE" id="PS50262">
    <property type="entry name" value="G_PROTEIN_RECEP_F1_2"/>
    <property type="match status" value="1"/>
</dbReference>
<dbReference type="PRINTS" id="PR00516">
    <property type="entry name" value="5HT2ARECEPTR"/>
</dbReference>
<dbReference type="PRINTS" id="PR01101">
    <property type="entry name" value="5HTRECEPTOR"/>
</dbReference>
<keyword evidence="19 24" id="KW-0807">Transducer</keyword>
<dbReference type="Pfam" id="PF00756">
    <property type="entry name" value="Esterase"/>
    <property type="match status" value="1"/>
</dbReference>
<evidence type="ECO:0000256" key="22">
    <source>
        <dbReference type="ARBA" id="ARBA00032258"/>
    </source>
</evidence>
<name>A0ABQ9D5X3_9PASS</name>
<evidence type="ECO:0000256" key="2">
    <source>
        <dbReference type="ARBA" id="ARBA00004279"/>
    </source>
</evidence>
<feature type="region of interest" description="Disordered" evidence="25">
    <location>
        <begin position="454"/>
        <end position="487"/>
    </location>
</feature>
<keyword evidence="15 24" id="KW-0297">G-protein coupled receptor</keyword>
<evidence type="ECO:0000256" key="24">
    <source>
        <dbReference type="RuleBase" id="RU000688"/>
    </source>
</evidence>
<dbReference type="InterPro" id="IPR000801">
    <property type="entry name" value="Esterase-like"/>
</dbReference>
<evidence type="ECO:0000256" key="20">
    <source>
        <dbReference type="ARBA" id="ARBA00023329"/>
    </source>
</evidence>
<evidence type="ECO:0000256" key="9">
    <source>
        <dbReference type="ARBA" id="ARBA00017579"/>
    </source>
</evidence>
<keyword evidence="16 26" id="KW-0472">Membrane</keyword>
<keyword evidence="10" id="KW-1003">Cell membrane</keyword>
<dbReference type="InterPro" id="IPR017452">
    <property type="entry name" value="GPCR_Rhodpsn_7TM"/>
</dbReference>
<dbReference type="SMART" id="SM01381">
    <property type="entry name" value="7TM_GPCR_Srsx"/>
    <property type="match status" value="1"/>
</dbReference>
<evidence type="ECO:0000256" key="4">
    <source>
        <dbReference type="ARBA" id="ARBA00004541"/>
    </source>
</evidence>
<evidence type="ECO:0000256" key="15">
    <source>
        <dbReference type="ARBA" id="ARBA00023040"/>
    </source>
</evidence>
<comment type="function">
    <text evidence="1">Serine hydrolase involved in the detoxification of formaldehyde.</text>
</comment>
<comment type="subcellular location">
    <subcellularLocation>
        <location evidence="5">Cell membrane</location>
        <topology evidence="5">Multi-pass membrane protein</topology>
    </subcellularLocation>
    <subcellularLocation>
        <location evidence="2">Cell projection</location>
        <location evidence="2">Dendrite</location>
    </subcellularLocation>
    <subcellularLocation>
        <location evidence="4">Cytoplasmic vesicle</location>
    </subcellularLocation>
    <subcellularLocation>
        <location evidence="3">Membrane</location>
        <location evidence="3">Caveola</location>
    </subcellularLocation>
</comment>
<evidence type="ECO:0000313" key="28">
    <source>
        <dbReference type="EMBL" id="KAJ7415711.1"/>
    </source>
</evidence>
<keyword evidence="14 26" id="KW-1133">Transmembrane helix</keyword>
<feature type="transmembrane region" description="Helical" evidence="26">
    <location>
        <begin position="193"/>
        <end position="215"/>
    </location>
</feature>
<protein>
    <recommendedName>
        <fullName evidence="9">5-hydroxytryptamine receptor 2A</fullName>
        <ecNumber evidence="7">3.1.2.12</ecNumber>
    </recommendedName>
    <alternativeName>
        <fullName evidence="21">Esterase D</fullName>
    </alternativeName>
    <alternativeName>
        <fullName evidence="8">S-formylglutathione hydrolase</fullName>
    </alternativeName>
    <alternativeName>
        <fullName evidence="22">Serotonin receptor 2A</fullName>
    </alternativeName>
</protein>
<dbReference type="PANTHER" id="PTHR10061:SF0">
    <property type="entry name" value="S-FORMYLGLUTATHIONE HYDROLASE"/>
    <property type="match status" value="1"/>
</dbReference>
<sequence length="816" mass="90757">MDILCDEESSVNPTVNSFIQINHERKLYRNVYGAGETNISDLINLTVDSENLTNLSCESSVSPPCYSSLIQLSQKNWPAFLTVIVIVLTIAGNILVIMAVSLEKKLQNATNYFLMSLAIADMLLGFLVMPVSMLTILYGYTWPLPTKLCAIWIYLDVLFSTASIMHLCAISLDRYIAIRNPIHHSRFNSRTKAFAKIIAVWTISVGISMPVPVFGLQDKSKVFKNCSCLLADENFVLVGSFVAFFIPLTIMVVTYFLTIKSLQKEAMLCVNDIGPKTKFASFSFLPQSSLSSEKLFQRSLNRDMGTSGRRTMQTISNEQKASKVLGIVFFLFVVMWCPFFITNVMAVICKESCNEKVIGGLLNIFVWIGYLSSAVNPLVYTLFNKTYRSAFSRYIQCRYKEEKKPFQLILVNTIPALAYDSSQLQLAQMKSLKKEAKMMAKDYSMVKIGIHHLDGTSKGSISPGNEKPMTAGSRTDQPLAKAKPSSNRDCASGIIVQDGVRERGETAPLQLERGARLCESNRSADTKTLNPPSQNLGQVEGKVKNCPEGTGVNDMTSCTQVKSRWHCKKEKKLQKIYLSSETNVKAMALKQVSSNKCFEGFQKVFEHDSAELKCKMKFGIYLPPKAETGKCPVLYWLSGLTCTEQNFITKAGFQQAAAEHGIIVVAPDTSPRGCNIEGEDESWDFGTGAGFYVDATEDPWKTNYRMYSYVKDELPKLINANFPTDPERMSIFGHSMGGHGALILALKNPGKYKAYDATQLVKAYSGPRLDILIDQGKDDQFLSAGQLLPDNFIAACTEQKIPVVFRLQQASCFCSP</sequence>
<evidence type="ECO:0000256" key="21">
    <source>
        <dbReference type="ARBA" id="ARBA00032082"/>
    </source>
</evidence>
<accession>A0ABQ9D5X3</accession>
<evidence type="ECO:0000256" key="8">
    <source>
        <dbReference type="ARBA" id="ARBA00016774"/>
    </source>
</evidence>
<feature type="domain" description="G-protein coupled receptors family 1 profile" evidence="27">
    <location>
        <begin position="92"/>
        <end position="380"/>
    </location>
</feature>
<evidence type="ECO:0000256" key="23">
    <source>
        <dbReference type="ARBA" id="ARBA00046353"/>
    </source>
</evidence>
<evidence type="ECO:0000256" key="18">
    <source>
        <dbReference type="ARBA" id="ARBA00023170"/>
    </source>
</evidence>
<keyword evidence="11" id="KW-0719">Serine esterase</keyword>
<organism evidence="28 29">
    <name type="scientific">Willisornis vidua</name>
    <name type="common">Xingu scale-backed antbird</name>
    <dbReference type="NCBI Taxonomy" id="1566151"/>
    <lineage>
        <taxon>Eukaryota</taxon>
        <taxon>Metazoa</taxon>
        <taxon>Chordata</taxon>
        <taxon>Craniata</taxon>
        <taxon>Vertebrata</taxon>
        <taxon>Euteleostomi</taxon>
        <taxon>Archelosauria</taxon>
        <taxon>Archosauria</taxon>
        <taxon>Dinosauria</taxon>
        <taxon>Saurischia</taxon>
        <taxon>Theropoda</taxon>
        <taxon>Coelurosauria</taxon>
        <taxon>Aves</taxon>
        <taxon>Neognathae</taxon>
        <taxon>Neoaves</taxon>
        <taxon>Telluraves</taxon>
        <taxon>Australaves</taxon>
        <taxon>Passeriformes</taxon>
        <taxon>Thamnophilidae</taxon>
        <taxon>Willisornis</taxon>
    </lineage>
</organism>
<evidence type="ECO:0000256" key="6">
    <source>
        <dbReference type="ARBA" id="ARBA00005622"/>
    </source>
</evidence>
<reference evidence="28" key="1">
    <citation type="submission" date="2019-10" db="EMBL/GenBank/DDBJ databases">
        <authorList>
            <person name="Soares A.E.R."/>
            <person name="Aleixo A."/>
            <person name="Schneider P."/>
            <person name="Miyaki C.Y."/>
            <person name="Schneider M.P."/>
            <person name="Mello C."/>
            <person name="Vasconcelos A.T.R."/>
        </authorList>
    </citation>
    <scope>NUCLEOTIDE SEQUENCE</scope>
    <source>
        <tissue evidence="28">Muscle</tissue>
    </source>
</reference>
<evidence type="ECO:0000256" key="7">
    <source>
        <dbReference type="ARBA" id="ARBA00012479"/>
    </source>
</evidence>
<dbReference type="InterPro" id="IPR029058">
    <property type="entry name" value="AB_hydrolase_fold"/>
</dbReference>
<evidence type="ECO:0000256" key="17">
    <source>
        <dbReference type="ARBA" id="ARBA00023157"/>
    </source>
</evidence>
<evidence type="ECO:0000256" key="11">
    <source>
        <dbReference type="ARBA" id="ARBA00022487"/>
    </source>
</evidence>
<feature type="transmembrane region" description="Helical" evidence="26">
    <location>
        <begin position="77"/>
        <end position="100"/>
    </location>
</feature>
<feature type="transmembrane region" description="Helical" evidence="26">
    <location>
        <begin position="112"/>
        <end position="139"/>
    </location>
</feature>
<comment type="similarity">
    <text evidence="24">Belongs to the G-protein coupled receptor 1 family.</text>
</comment>
<keyword evidence="17" id="KW-1015">Disulfide bond</keyword>
<feature type="transmembrane region" description="Helical" evidence="26">
    <location>
        <begin position="360"/>
        <end position="383"/>
    </location>
</feature>
<dbReference type="CDD" id="cd15304">
    <property type="entry name" value="7tmA_5-HT2A"/>
    <property type="match status" value="1"/>
</dbReference>
<feature type="transmembrane region" description="Helical" evidence="26">
    <location>
        <begin position="151"/>
        <end position="172"/>
    </location>
</feature>
<evidence type="ECO:0000259" key="27">
    <source>
        <dbReference type="PROSITE" id="PS50262"/>
    </source>
</evidence>
<dbReference type="SUPFAM" id="SSF81321">
    <property type="entry name" value="Family A G protein-coupled receptor-like"/>
    <property type="match status" value="1"/>
</dbReference>
<keyword evidence="20" id="KW-0968">Cytoplasmic vesicle</keyword>
<dbReference type="EC" id="3.1.2.12" evidence="7"/>
<comment type="subunit">
    <text evidence="23">Interacts (via C-terminus) with MPDZ and PATJ. May interact (via C-terminus) with MPP3, PRDX6, DLG4, DLG1, CASK, APBA1 and MAGI2. Interacts with GRM2 and DRD2; this may affect signaling.</text>
</comment>
<dbReference type="PANTHER" id="PTHR10061">
    <property type="entry name" value="S-FORMYLGLUTATHIONE HYDROLASE"/>
    <property type="match status" value="1"/>
</dbReference>
<keyword evidence="18 24" id="KW-0675">Receptor</keyword>
<keyword evidence="13" id="KW-0378">Hydrolase</keyword>
<evidence type="ECO:0000256" key="1">
    <source>
        <dbReference type="ARBA" id="ARBA00002608"/>
    </source>
</evidence>
<dbReference type="PRINTS" id="PR00237">
    <property type="entry name" value="GPCRRHODOPSN"/>
</dbReference>
<dbReference type="InterPro" id="IPR002231">
    <property type="entry name" value="5HT_rcpt"/>
</dbReference>
<dbReference type="EMBL" id="WHWB01033921">
    <property type="protein sequence ID" value="KAJ7415711.1"/>
    <property type="molecule type" value="Genomic_DNA"/>
</dbReference>
<dbReference type="InterPro" id="IPR014186">
    <property type="entry name" value="S-formylglutathione_hydrol"/>
</dbReference>
<dbReference type="Gene3D" id="3.40.50.1820">
    <property type="entry name" value="alpha/beta hydrolase"/>
    <property type="match status" value="1"/>
</dbReference>
<comment type="similarity">
    <text evidence="6">Belongs to the esterase D family.</text>
</comment>
<proteinExistence type="inferred from homology"/>
<comment type="caution">
    <text evidence="28">The sequence shown here is derived from an EMBL/GenBank/DDBJ whole genome shotgun (WGS) entry which is preliminary data.</text>
</comment>
<dbReference type="SUPFAM" id="SSF53474">
    <property type="entry name" value="alpha/beta-Hydrolases"/>
    <property type="match status" value="1"/>
</dbReference>
<feature type="transmembrane region" description="Helical" evidence="26">
    <location>
        <begin position="324"/>
        <end position="348"/>
    </location>
</feature>
<evidence type="ECO:0000256" key="10">
    <source>
        <dbReference type="ARBA" id="ARBA00022475"/>
    </source>
</evidence>
<feature type="transmembrane region" description="Helical" evidence="26">
    <location>
        <begin position="235"/>
        <end position="257"/>
    </location>
</feature>
<evidence type="ECO:0000256" key="16">
    <source>
        <dbReference type="ARBA" id="ARBA00023136"/>
    </source>
</evidence>
<evidence type="ECO:0000256" key="3">
    <source>
        <dbReference type="ARBA" id="ARBA00004345"/>
    </source>
</evidence>
<dbReference type="InterPro" id="IPR000276">
    <property type="entry name" value="GPCR_Rhodpsn"/>
</dbReference>
<dbReference type="Pfam" id="PF00001">
    <property type="entry name" value="7tm_1"/>
    <property type="match status" value="1"/>
</dbReference>
<evidence type="ECO:0000256" key="14">
    <source>
        <dbReference type="ARBA" id="ARBA00022989"/>
    </source>
</evidence>
<evidence type="ECO:0000313" key="29">
    <source>
        <dbReference type="Proteomes" id="UP001145742"/>
    </source>
</evidence>